<dbReference type="InterPro" id="IPR053876">
    <property type="entry name" value="Phage_int_M"/>
</dbReference>
<feature type="domain" description="Tyr recombinase" evidence="6">
    <location>
        <begin position="207"/>
        <end position="401"/>
    </location>
</feature>
<keyword evidence="4" id="KW-0233">DNA recombination</keyword>
<dbReference type="Gene3D" id="1.10.443.10">
    <property type="entry name" value="Intergrase catalytic core"/>
    <property type="match status" value="1"/>
</dbReference>
<dbReference type="PANTHER" id="PTHR30629:SF2">
    <property type="entry name" value="PROPHAGE INTEGRASE INTS-RELATED"/>
    <property type="match status" value="1"/>
</dbReference>
<proteinExistence type="inferred from homology"/>
<reference evidence="8 10" key="1">
    <citation type="submission" date="2016-06" db="EMBL/GenBank/DDBJ databases">
        <authorList>
            <person name="Kjaerup R.B."/>
            <person name="Dalgaard T.S."/>
            <person name="Juul-Madsen H.R."/>
        </authorList>
    </citation>
    <scope>NUCLEOTIDE SEQUENCE [LARGE SCALE GENOMIC DNA]</scope>
    <source>
        <strain evidence="8">Orrdi1</strain>
    </source>
</reference>
<evidence type="ECO:0000313" key="10">
    <source>
        <dbReference type="Proteomes" id="UP000078558"/>
    </source>
</evidence>
<dbReference type="InterPro" id="IPR013762">
    <property type="entry name" value="Integrase-like_cat_sf"/>
</dbReference>
<dbReference type="AlphaFoldDB" id="A0A1C3K372"/>
<dbReference type="GO" id="GO:0015074">
    <property type="term" value="P:DNA integration"/>
    <property type="evidence" value="ECO:0007669"/>
    <property type="project" value="UniProtKB-KW"/>
</dbReference>
<dbReference type="Pfam" id="PF13356">
    <property type="entry name" value="Arm-DNA-bind_3"/>
    <property type="match status" value="1"/>
</dbReference>
<dbReference type="RefSeq" id="WP_067754854.1">
    <property type="nucleotide sequence ID" value="NZ_LT907988.1"/>
</dbReference>
<dbReference type="EMBL" id="FLRC01000023">
    <property type="protein sequence ID" value="SBT25953.1"/>
    <property type="molecule type" value="Genomic_DNA"/>
</dbReference>
<keyword evidence="10" id="KW-1185">Reference proteome</keyword>
<dbReference type="GO" id="GO:0006310">
    <property type="term" value="P:DNA recombination"/>
    <property type="evidence" value="ECO:0007669"/>
    <property type="project" value="UniProtKB-KW"/>
</dbReference>
<evidence type="ECO:0000256" key="2">
    <source>
        <dbReference type="ARBA" id="ARBA00022908"/>
    </source>
</evidence>
<dbReference type="OrthoDB" id="9775880at2"/>
<accession>A0A1C3K372</accession>
<dbReference type="InterPro" id="IPR050808">
    <property type="entry name" value="Phage_Integrase"/>
</dbReference>
<evidence type="ECO:0000313" key="9">
    <source>
        <dbReference type="EMBL" id="SOE50901.1"/>
    </source>
</evidence>
<sequence length="427" mass="47483">MGAFAKLTDVALRNAKPQDKQVKLSDGGGLYLAVMPSGAKYWRYDYRYNGKQATLALGVYPAVSAREARQEHQAARAQLVAGLDPAAERKKAKLLKANAMADDFETIARALWQSKRRAGRSEGYVKSIIEKLEKDVFPWIGTRPISDIIPPEILAILNRVEARAPETARRLRGIMGEVFRWAMARGKVASDPTVAMKGAVLTPKAGHFAAITSPQRFGDLLVALSGYENGEMVTRCLLQLSPLVFQRPSELREARWEEFDLDGKGWGAPMWDISPERAGATGDTKITRTGWESHLVPLPTQAVAILQALRPLTGHTPYVFHSSRNRGHPLSDGAIRAALLRLGFHGEMTAHGFRASTRTLAEERLKTPPELLDLQISHKVVDPLGRSYNRTAFLDERIAFMQRWADYLDGLREEARKRARQRSQGVG</sequence>
<gene>
    <name evidence="8" type="ORF">ODI_01761</name>
    <name evidence="9" type="ORF">ODI_R3050</name>
</gene>
<dbReference type="InterPro" id="IPR025166">
    <property type="entry name" value="Integrase_DNA_bind_dom"/>
</dbReference>
<dbReference type="EMBL" id="LT907988">
    <property type="protein sequence ID" value="SOE50901.1"/>
    <property type="molecule type" value="Genomic_DNA"/>
</dbReference>
<protein>
    <submittedName>
        <fullName evidence="8">Phage integrase</fullName>
    </submittedName>
</protein>
<evidence type="ECO:0000313" key="8">
    <source>
        <dbReference type="EMBL" id="SBT25953.1"/>
    </source>
</evidence>
<dbReference type="InterPro" id="IPR011010">
    <property type="entry name" value="DNA_brk_join_enz"/>
</dbReference>
<dbReference type="InterPro" id="IPR010998">
    <property type="entry name" value="Integrase_recombinase_N"/>
</dbReference>
<dbReference type="InterPro" id="IPR038488">
    <property type="entry name" value="Integrase_DNA-bd_sf"/>
</dbReference>
<keyword evidence="2" id="KW-0229">DNA integration</keyword>
<dbReference type="SUPFAM" id="SSF56349">
    <property type="entry name" value="DNA breaking-rejoining enzymes"/>
    <property type="match status" value="1"/>
</dbReference>
<dbReference type="CDD" id="cd00801">
    <property type="entry name" value="INT_P4_C"/>
    <property type="match status" value="1"/>
</dbReference>
<organism evidence="8 10">
    <name type="scientific">Orrella dioscoreae</name>
    <dbReference type="NCBI Taxonomy" id="1851544"/>
    <lineage>
        <taxon>Bacteria</taxon>
        <taxon>Pseudomonadati</taxon>
        <taxon>Pseudomonadota</taxon>
        <taxon>Betaproteobacteria</taxon>
        <taxon>Burkholderiales</taxon>
        <taxon>Alcaligenaceae</taxon>
        <taxon>Orrella</taxon>
    </lineage>
</organism>
<evidence type="ECO:0000259" key="7">
    <source>
        <dbReference type="PROSITE" id="PS51900"/>
    </source>
</evidence>
<evidence type="ECO:0000259" key="6">
    <source>
        <dbReference type="PROSITE" id="PS51898"/>
    </source>
</evidence>
<dbReference type="GO" id="GO:0003677">
    <property type="term" value="F:DNA binding"/>
    <property type="evidence" value="ECO:0007669"/>
    <property type="project" value="UniProtKB-UniRule"/>
</dbReference>
<dbReference type="PROSITE" id="PS51900">
    <property type="entry name" value="CB"/>
    <property type="match status" value="1"/>
</dbReference>
<dbReference type="Gene3D" id="3.30.160.390">
    <property type="entry name" value="Integrase, DNA-binding domain"/>
    <property type="match status" value="1"/>
</dbReference>
<dbReference type="Proteomes" id="UP000078558">
    <property type="component" value="Chromosome I"/>
</dbReference>
<evidence type="ECO:0000256" key="4">
    <source>
        <dbReference type="ARBA" id="ARBA00023172"/>
    </source>
</evidence>
<evidence type="ECO:0000256" key="5">
    <source>
        <dbReference type="PROSITE-ProRule" id="PRU01248"/>
    </source>
</evidence>
<dbReference type="KEGG" id="odi:ODI_R3050"/>
<dbReference type="InterPro" id="IPR002104">
    <property type="entry name" value="Integrase_catalytic"/>
</dbReference>
<reference evidence="9 10" key="2">
    <citation type="submission" date="2017-08" db="EMBL/GenBank/DDBJ databases">
        <authorList>
            <person name="de Groot N.N."/>
        </authorList>
    </citation>
    <scope>NUCLEOTIDE SEQUENCE [LARGE SCALE GENOMIC DNA]</scope>
    <source>
        <strain evidence="9">Orrdi1</strain>
    </source>
</reference>
<dbReference type="PANTHER" id="PTHR30629">
    <property type="entry name" value="PROPHAGE INTEGRASE"/>
    <property type="match status" value="1"/>
</dbReference>
<name>A0A1C3K372_9BURK</name>
<dbReference type="Pfam" id="PF22022">
    <property type="entry name" value="Phage_int_M"/>
    <property type="match status" value="1"/>
</dbReference>
<evidence type="ECO:0000256" key="1">
    <source>
        <dbReference type="ARBA" id="ARBA00008857"/>
    </source>
</evidence>
<comment type="similarity">
    <text evidence="1">Belongs to the 'phage' integrase family.</text>
</comment>
<dbReference type="PROSITE" id="PS51898">
    <property type="entry name" value="TYR_RECOMBINASE"/>
    <property type="match status" value="1"/>
</dbReference>
<feature type="domain" description="Core-binding (CB)" evidence="7">
    <location>
        <begin position="102"/>
        <end position="183"/>
    </location>
</feature>
<dbReference type="InterPro" id="IPR044068">
    <property type="entry name" value="CB"/>
</dbReference>
<dbReference type="Gene3D" id="1.10.150.130">
    <property type="match status" value="1"/>
</dbReference>
<evidence type="ECO:0000256" key="3">
    <source>
        <dbReference type="ARBA" id="ARBA00023125"/>
    </source>
</evidence>
<keyword evidence="3 5" id="KW-0238">DNA-binding</keyword>